<evidence type="ECO:0000256" key="1">
    <source>
        <dbReference type="SAM" id="MobiDB-lite"/>
    </source>
</evidence>
<dbReference type="Gene3D" id="1.10.287.1060">
    <property type="entry name" value="ESAT-6-like"/>
    <property type="match status" value="1"/>
</dbReference>
<accession>A0A101UPU7</accession>
<dbReference type="EMBL" id="LMXB01000138">
    <property type="protein sequence ID" value="KUO14610.1"/>
    <property type="molecule type" value="Genomic_DNA"/>
</dbReference>
<evidence type="ECO:0000313" key="4">
    <source>
        <dbReference type="Proteomes" id="UP000053260"/>
    </source>
</evidence>
<dbReference type="RefSeq" id="WP_067035505.1">
    <property type="nucleotide sequence ID" value="NZ_KQ949133.1"/>
</dbReference>
<protein>
    <recommendedName>
        <fullName evidence="2">Outer membrane channel protein CpnT-like N-terminal domain-containing protein</fullName>
    </recommendedName>
</protein>
<proteinExistence type="predicted"/>
<dbReference type="NCBIfam" id="TIGR03930">
    <property type="entry name" value="WXG100_ESAT6"/>
    <property type="match status" value="1"/>
</dbReference>
<feature type="compositionally biased region" description="Basic and acidic residues" evidence="1">
    <location>
        <begin position="365"/>
        <end position="374"/>
    </location>
</feature>
<feature type="compositionally biased region" description="Basic and acidic residues" evidence="1">
    <location>
        <begin position="339"/>
        <end position="351"/>
    </location>
</feature>
<name>A0A101UPU7_9ACTN</name>
<dbReference type="InterPro" id="IPR010310">
    <property type="entry name" value="T7SS_ESAT-6-like"/>
</dbReference>
<reference evidence="3 4" key="1">
    <citation type="submission" date="2015-10" db="EMBL/GenBank/DDBJ databases">
        <title>Draft genome sequence of Streptomyces sp. RV15, isolated from a marine sponge.</title>
        <authorList>
            <person name="Ruckert C."/>
            <person name="Abdelmohsen U.R."/>
            <person name="Winkler A."/>
            <person name="Hentschel U."/>
            <person name="Kalinowski J."/>
            <person name="Kampfer P."/>
            <person name="Glaeser S."/>
        </authorList>
    </citation>
    <scope>NUCLEOTIDE SEQUENCE [LARGE SCALE GENOMIC DNA]</scope>
    <source>
        <strain evidence="3 4">RV15</strain>
    </source>
</reference>
<keyword evidence="4" id="KW-1185">Reference proteome</keyword>
<organism evidence="3 4">
    <name type="scientific">Streptomyces dysideae</name>
    <dbReference type="NCBI Taxonomy" id="909626"/>
    <lineage>
        <taxon>Bacteria</taxon>
        <taxon>Bacillati</taxon>
        <taxon>Actinomycetota</taxon>
        <taxon>Actinomycetes</taxon>
        <taxon>Kitasatosporales</taxon>
        <taxon>Streptomycetaceae</taxon>
        <taxon>Streptomyces</taxon>
    </lineage>
</organism>
<dbReference type="Pfam" id="PF25547">
    <property type="entry name" value="WXG100_2"/>
    <property type="match status" value="1"/>
</dbReference>
<feature type="region of interest" description="Disordered" evidence="1">
    <location>
        <begin position="339"/>
        <end position="374"/>
    </location>
</feature>
<dbReference type="STRING" id="909626.AQJ91_45815"/>
<evidence type="ECO:0000259" key="2">
    <source>
        <dbReference type="Pfam" id="PF25547"/>
    </source>
</evidence>
<dbReference type="SUPFAM" id="SSF140453">
    <property type="entry name" value="EsxAB dimer-like"/>
    <property type="match status" value="1"/>
</dbReference>
<comment type="caution">
    <text evidence="3">The sequence shown here is derived from an EMBL/GenBank/DDBJ whole genome shotgun (WGS) entry which is preliminary data.</text>
</comment>
<evidence type="ECO:0000313" key="3">
    <source>
        <dbReference type="EMBL" id="KUO14610.1"/>
    </source>
</evidence>
<dbReference type="Proteomes" id="UP000053260">
    <property type="component" value="Unassembled WGS sequence"/>
</dbReference>
<dbReference type="AlphaFoldDB" id="A0A101UPU7"/>
<dbReference type="InterPro" id="IPR057746">
    <property type="entry name" value="CpnT-like_N"/>
</dbReference>
<sequence length="374" mass="38131">MSGNESAAEEIIELGIEVINPGGRPDELEAAAKAWRQLKSDVEGLVKDLDKDVRGTVGHRWRGEAANAFQAHWDEFAAAALSATDDFDEAAKGLEDAAKSIREVNDEIHDIYVEIGISIGVSVGMSFLTLGVSAAAGTARVTMLVTRALDAAGRLGRLLRAIGTAFRNLYNSGKAGKLAAEGLLNWAGGTAGGMVTSQLSGKGWEVGTNMIGGLTGATVGTAGSKVVTALGGKEILSGIAGGAAGGMSGDYVDSLRKGEDFDIRQSAVTGIAGGAAGGLGGGARAVDRGLDDMARGLRNENDFAYSGDRPEHQQTGVDAAFGASTPVAGGVSANTAKDGFDGVDKSAEEAQKAAARGVEGDQETATDRIREDFG</sequence>
<gene>
    <name evidence="3" type="ORF">AQJ91_45815</name>
</gene>
<dbReference type="InterPro" id="IPR036689">
    <property type="entry name" value="ESAT-6-like_sf"/>
</dbReference>
<feature type="domain" description="Outer membrane channel protein CpnT-like N-terminal" evidence="2">
    <location>
        <begin position="10"/>
        <end position="140"/>
    </location>
</feature>
<dbReference type="OrthoDB" id="4147017at2"/>